<dbReference type="Pfam" id="PF13649">
    <property type="entry name" value="Methyltransf_25"/>
    <property type="match status" value="1"/>
</dbReference>
<dbReference type="EMBL" id="JBHUKR010000011">
    <property type="protein sequence ID" value="MFD2419324.1"/>
    <property type="molecule type" value="Genomic_DNA"/>
</dbReference>
<evidence type="ECO:0000256" key="1">
    <source>
        <dbReference type="ARBA" id="ARBA00022603"/>
    </source>
</evidence>
<accession>A0ABW5FYU3</accession>
<sequence length="232" mass="25894">MNDEPMTEVAVAWDAYARTKPQRRATNATGRTSWFNWTQHPDHGPGEDLLGPRPDDRILDLGCGKGGNIAHLATLGVQAIGVDISSVQLDAARTRWGNLTTLRFCRSDALRFLETCIERFDAIYSVFGAVWFLDPALLLPAVYDRLTPGGRFVFSHHPPTKNHYGSRPAFVHREPNRNPLTVRRWDYTASMWRGALERHGFGDARTEVLPGPGPGQRADSGTLLVRARRPPT</sequence>
<dbReference type="InterPro" id="IPR029063">
    <property type="entry name" value="SAM-dependent_MTases_sf"/>
</dbReference>
<organism evidence="5 6">
    <name type="scientific">Amycolatopsis pigmentata</name>
    <dbReference type="NCBI Taxonomy" id="450801"/>
    <lineage>
        <taxon>Bacteria</taxon>
        <taxon>Bacillati</taxon>
        <taxon>Actinomycetota</taxon>
        <taxon>Actinomycetes</taxon>
        <taxon>Pseudonocardiales</taxon>
        <taxon>Pseudonocardiaceae</taxon>
        <taxon>Amycolatopsis</taxon>
    </lineage>
</organism>
<gene>
    <name evidence="5" type="ORF">ACFSXZ_23610</name>
</gene>
<dbReference type="GO" id="GO:0032259">
    <property type="term" value="P:methylation"/>
    <property type="evidence" value="ECO:0007669"/>
    <property type="project" value="UniProtKB-KW"/>
</dbReference>
<evidence type="ECO:0000313" key="6">
    <source>
        <dbReference type="Proteomes" id="UP001597417"/>
    </source>
</evidence>
<dbReference type="SUPFAM" id="SSF53335">
    <property type="entry name" value="S-adenosyl-L-methionine-dependent methyltransferases"/>
    <property type="match status" value="1"/>
</dbReference>
<dbReference type="RefSeq" id="WP_378267323.1">
    <property type="nucleotide sequence ID" value="NZ_JBHUKR010000011.1"/>
</dbReference>
<dbReference type="PANTHER" id="PTHR43861">
    <property type="entry name" value="TRANS-ACONITATE 2-METHYLTRANSFERASE-RELATED"/>
    <property type="match status" value="1"/>
</dbReference>
<keyword evidence="1 5" id="KW-0489">Methyltransferase</keyword>
<dbReference type="CDD" id="cd02440">
    <property type="entry name" value="AdoMet_MTases"/>
    <property type="match status" value="1"/>
</dbReference>
<dbReference type="PANTHER" id="PTHR43861:SF1">
    <property type="entry name" value="TRANS-ACONITATE 2-METHYLTRANSFERASE"/>
    <property type="match status" value="1"/>
</dbReference>
<dbReference type="Proteomes" id="UP001597417">
    <property type="component" value="Unassembled WGS sequence"/>
</dbReference>
<feature type="domain" description="Methyltransferase" evidence="4">
    <location>
        <begin position="58"/>
        <end position="150"/>
    </location>
</feature>
<dbReference type="Gene3D" id="3.40.50.150">
    <property type="entry name" value="Vaccinia Virus protein VP39"/>
    <property type="match status" value="1"/>
</dbReference>
<evidence type="ECO:0000313" key="5">
    <source>
        <dbReference type="EMBL" id="MFD2419324.1"/>
    </source>
</evidence>
<comment type="caution">
    <text evidence="5">The sequence shown here is derived from an EMBL/GenBank/DDBJ whole genome shotgun (WGS) entry which is preliminary data.</text>
</comment>
<proteinExistence type="predicted"/>
<protein>
    <submittedName>
        <fullName evidence="5">Class I SAM-dependent methyltransferase</fullName>
        <ecNumber evidence="5">2.1.1.-</ecNumber>
    </submittedName>
</protein>
<feature type="region of interest" description="Disordered" evidence="3">
    <location>
        <begin position="21"/>
        <end position="51"/>
    </location>
</feature>
<feature type="compositionally biased region" description="Polar residues" evidence="3">
    <location>
        <begin position="24"/>
        <end position="39"/>
    </location>
</feature>
<name>A0ABW5FYU3_9PSEU</name>
<evidence type="ECO:0000259" key="4">
    <source>
        <dbReference type="Pfam" id="PF13649"/>
    </source>
</evidence>
<evidence type="ECO:0000256" key="3">
    <source>
        <dbReference type="SAM" id="MobiDB-lite"/>
    </source>
</evidence>
<keyword evidence="2 5" id="KW-0808">Transferase</keyword>
<dbReference type="InterPro" id="IPR041698">
    <property type="entry name" value="Methyltransf_25"/>
</dbReference>
<evidence type="ECO:0000256" key="2">
    <source>
        <dbReference type="ARBA" id="ARBA00022679"/>
    </source>
</evidence>
<reference evidence="6" key="1">
    <citation type="journal article" date="2019" name="Int. J. Syst. Evol. Microbiol.">
        <title>The Global Catalogue of Microorganisms (GCM) 10K type strain sequencing project: providing services to taxonomists for standard genome sequencing and annotation.</title>
        <authorList>
            <consortium name="The Broad Institute Genomics Platform"/>
            <consortium name="The Broad Institute Genome Sequencing Center for Infectious Disease"/>
            <person name="Wu L."/>
            <person name="Ma J."/>
        </authorList>
    </citation>
    <scope>NUCLEOTIDE SEQUENCE [LARGE SCALE GENOMIC DNA]</scope>
    <source>
        <strain evidence="6">CGMCC 4.7645</strain>
    </source>
</reference>
<keyword evidence="6" id="KW-1185">Reference proteome</keyword>
<dbReference type="GO" id="GO:0008168">
    <property type="term" value="F:methyltransferase activity"/>
    <property type="evidence" value="ECO:0007669"/>
    <property type="project" value="UniProtKB-KW"/>
</dbReference>
<dbReference type="EC" id="2.1.1.-" evidence="5"/>